<comment type="similarity">
    <text evidence="1">Belongs to the metallo-beta-lactamase superfamily.</text>
</comment>
<sequence length="310" mass="33393">MATFRQPGPAPAEMLRTGALAVRGAFRPRPPDRRLIDAIEDAGLPDGEVTVRVRALPQVARRVPLAGLAEGARTLRRASSAMTTFVVEHPEAAFLVDPGFCRDAHHRVLPELPTILRPLITPPRSTVSTADGLELRPLHRSPDFALPTHAHWDHVCGLLDLPGLPVWLPRPEREWILAGTRPPVGGVRAALTDGRPILDYELDGPPVSTFVASHDLFGDGSVVVVDLGGHTPGSVGVLARTSSGPVLLAGDAAWHFEQVARLRQKPSIPGEFVDDDRDAAFATLHRLHLARHTVRVIPTHDHDAVGALCG</sequence>
<keyword evidence="3" id="KW-0378">Hydrolase</keyword>
<evidence type="ECO:0000313" key="6">
    <source>
        <dbReference type="EMBL" id="MDF6102703.1"/>
    </source>
</evidence>
<evidence type="ECO:0000313" key="8">
    <source>
        <dbReference type="Proteomes" id="UP001152308"/>
    </source>
</evidence>
<dbReference type="Pfam" id="PF00753">
    <property type="entry name" value="Lactamase_B"/>
    <property type="match status" value="1"/>
</dbReference>
<evidence type="ECO:0000256" key="2">
    <source>
        <dbReference type="ARBA" id="ARBA00022723"/>
    </source>
</evidence>
<gene>
    <name evidence="6" type="ORF">L2299_16765</name>
    <name evidence="7" type="ORF">P9A14_00925</name>
</gene>
<feature type="domain" description="Metallo-beta-lactamase" evidence="5">
    <location>
        <begin position="81"/>
        <end position="300"/>
    </location>
</feature>
<name>A0AAX3T868_9ACTN</name>
<dbReference type="Proteomes" id="UP001152308">
    <property type="component" value="Unassembled WGS sequence"/>
</dbReference>
<dbReference type="PANTHER" id="PTHR42978:SF3">
    <property type="entry name" value="BLR3078 PROTEIN"/>
    <property type="match status" value="1"/>
</dbReference>
<keyword evidence="8" id="KW-1185">Reference proteome</keyword>
<dbReference type="Proteomes" id="UP001213504">
    <property type="component" value="Chromosome"/>
</dbReference>
<dbReference type="InterPro" id="IPR051013">
    <property type="entry name" value="MBL_superfamily_lactonases"/>
</dbReference>
<dbReference type="EMBL" id="JAKJLQ010000013">
    <property type="protein sequence ID" value="MDF6102703.1"/>
    <property type="molecule type" value="Genomic_DNA"/>
</dbReference>
<dbReference type="GO" id="GO:0016787">
    <property type="term" value="F:hydrolase activity"/>
    <property type="evidence" value="ECO:0007669"/>
    <property type="project" value="UniProtKB-KW"/>
</dbReference>
<reference evidence="6" key="2">
    <citation type="submission" date="2022-01" db="EMBL/GenBank/DDBJ databases">
        <authorList>
            <person name="Sanchez-Suarez J."/>
            <person name="Villamil L."/>
            <person name="Diaz L.E."/>
        </authorList>
    </citation>
    <scope>NUCLEOTIDE SEQUENCE</scope>
    <source>
        <strain evidence="6">EUFUS-Z928</strain>
    </source>
</reference>
<dbReference type="GO" id="GO:0046872">
    <property type="term" value="F:metal ion binding"/>
    <property type="evidence" value="ECO:0007669"/>
    <property type="project" value="UniProtKB-KW"/>
</dbReference>
<dbReference type="Gene3D" id="3.60.15.10">
    <property type="entry name" value="Ribonuclease Z/Hydroxyacylglutathione hydrolase-like"/>
    <property type="match status" value="1"/>
</dbReference>
<proteinExistence type="inferred from homology"/>
<dbReference type="SMART" id="SM00849">
    <property type="entry name" value="Lactamase_B"/>
    <property type="match status" value="1"/>
</dbReference>
<dbReference type="AlphaFoldDB" id="A0AAX3T868"/>
<evidence type="ECO:0000259" key="5">
    <source>
        <dbReference type="SMART" id="SM00849"/>
    </source>
</evidence>
<dbReference type="InterPro" id="IPR001279">
    <property type="entry name" value="Metallo-B-lactamas"/>
</dbReference>
<evidence type="ECO:0000256" key="1">
    <source>
        <dbReference type="ARBA" id="ARBA00007749"/>
    </source>
</evidence>
<accession>A0AAX3T868</accession>
<dbReference type="EMBL" id="CP121270">
    <property type="protein sequence ID" value="WFP25129.1"/>
    <property type="molecule type" value="Genomic_DNA"/>
</dbReference>
<reference evidence="6" key="1">
    <citation type="journal article" date="2022" name="Data Brief">
        <title>Draft genome sequence data of Gordonia hongkongensis strain EUFUS-Z928 isolated from the octocoral Eunicea fusca.</title>
        <authorList>
            <person name="Sanchez-Suarez J."/>
            <person name="Diaz L."/>
            <person name="Melo-Bolivar J."/>
            <person name="Villamil L."/>
        </authorList>
    </citation>
    <scope>NUCLEOTIDE SEQUENCE</scope>
    <source>
        <strain evidence="6">EUFUS-Z928</strain>
    </source>
</reference>
<organism evidence="7 9">
    <name type="scientific">Gordonia hongkongensis</name>
    <dbReference type="NCBI Taxonomy" id="1701090"/>
    <lineage>
        <taxon>Bacteria</taxon>
        <taxon>Bacillati</taxon>
        <taxon>Actinomycetota</taxon>
        <taxon>Actinomycetes</taxon>
        <taxon>Mycobacteriales</taxon>
        <taxon>Gordoniaceae</taxon>
        <taxon>Gordonia</taxon>
    </lineage>
</organism>
<evidence type="ECO:0000313" key="7">
    <source>
        <dbReference type="EMBL" id="WFP25129.1"/>
    </source>
</evidence>
<evidence type="ECO:0000256" key="3">
    <source>
        <dbReference type="ARBA" id="ARBA00022801"/>
    </source>
</evidence>
<protein>
    <submittedName>
        <fullName evidence="7">MBL fold metallo-hydrolase</fullName>
    </submittedName>
</protein>
<dbReference type="RefSeq" id="WP_242697019.1">
    <property type="nucleotide sequence ID" value="NZ_CP121270.1"/>
</dbReference>
<evidence type="ECO:0000256" key="4">
    <source>
        <dbReference type="ARBA" id="ARBA00022833"/>
    </source>
</evidence>
<reference evidence="7" key="3">
    <citation type="submission" date="2023-04" db="EMBL/GenBank/DDBJ databases">
        <title>Complete genome sequence of a phthalic acid esters degrading bacterial strain.</title>
        <authorList>
            <person name="Weng L."/>
            <person name="Jia Y."/>
            <person name="Ren L."/>
        </authorList>
    </citation>
    <scope>NUCLEOTIDE SEQUENCE</scope>
    <source>
        <strain evidence="7">RL-LY01</strain>
    </source>
</reference>
<dbReference type="PANTHER" id="PTHR42978">
    <property type="entry name" value="QUORUM-QUENCHING LACTONASE YTNP-RELATED-RELATED"/>
    <property type="match status" value="1"/>
</dbReference>
<dbReference type="InterPro" id="IPR036866">
    <property type="entry name" value="RibonucZ/Hydroxyglut_hydro"/>
</dbReference>
<keyword evidence="2" id="KW-0479">Metal-binding</keyword>
<keyword evidence="4" id="KW-0862">Zinc</keyword>
<evidence type="ECO:0000313" key="9">
    <source>
        <dbReference type="Proteomes" id="UP001213504"/>
    </source>
</evidence>
<dbReference type="SUPFAM" id="SSF56281">
    <property type="entry name" value="Metallo-hydrolase/oxidoreductase"/>
    <property type="match status" value="1"/>
</dbReference>